<dbReference type="Pfam" id="PF00134">
    <property type="entry name" value="Cyclin_N"/>
    <property type="match status" value="1"/>
</dbReference>
<dbReference type="GO" id="GO:0016538">
    <property type="term" value="F:cyclin-dependent protein serine/threonine kinase regulator activity"/>
    <property type="evidence" value="ECO:0007669"/>
    <property type="project" value="InterPro"/>
</dbReference>
<name>A0AAW1PI84_9CHLO</name>
<dbReference type="EMBL" id="JALJOR010000011">
    <property type="protein sequence ID" value="KAK9809244.1"/>
    <property type="molecule type" value="Genomic_DNA"/>
</dbReference>
<gene>
    <name evidence="2" type="ORF">WJX72_012016</name>
</gene>
<dbReference type="PANTHER" id="PTHR10026">
    <property type="entry name" value="CYCLIN"/>
    <property type="match status" value="1"/>
</dbReference>
<sequence>MEVRHVDMGPTEAAELPTGRLYTREQLQNYTASRRDGLPWADELRKRNQICLLITLTGHQIQVPQTTIAAACNYAHRFFAPMSLQNSNFSVAAAALFLAGKVLETAKSVKEITTVMYRIRHRNDKAALDRLQDPAFFTMVKDSVVTAERSLLYVLELQLEVDNAYKQLMEAIDQLALKQVEGFVQKCWNFLNDSWFQIMCLQYPLRDIALGIIYLVCAMHKRPQPRNSHTGQLWYRERGLDHSQIEDIARQLLELLWHGPRKAPLPPISPQGAPAARPLLARCARTITKHARACGSNGNA</sequence>
<dbReference type="CDD" id="cd20546">
    <property type="entry name" value="CYCLIN_SpCG1C_ScCTK2-like_rpt2"/>
    <property type="match status" value="1"/>
</dbReference>
<proteinExistence type="predicted"/>
<reference evidence="2 3" key="1">
    <citation type="journal article" date="2024" name="Nat. Commun.">
        <title>Phylogenomics reveals the evolutionary origins of lichenization in chlorophyte algae.</title>
        <authorList>
            <person name="Puginier C."/>
            <person name="Libourel C."/>
            <person name="Otte J."/>
            <person name="Skaloud P."/>
            <person name="Haon M."/>
            <person name="Grisel S."/>
            <person name="Petersen M."/>
            <person name="Berrin J.G."/>
            <person name="Delaux P.M."/>
            <person name="Dal Grande F."/>
            <person name="Keller J."/>
        </authorList>
    </citation>
    <scope>NUCLEOTIDE SEQUENCE [LARGE SCALE GENOMIC DNA]</scope>
    <source>
        <strain evidence="2 3">SAG 2043</strain>
    </source>
</reference>
<organism evidence="2 3">
    <name type="scientific">[Myrmecia] bisecta</name>
    <dbReference type="NCBI Taxonomy" id="41462"/>
    <lineage>
        <taxon>Eukaryota</taxon>
        <taxon>Viridiplantae</taxon>
        <taxon>Chlorophyta</taxon>
        <taxon>core chlorophytes</taxon>
        <taxon>Trebouxiophyceae</taxon>
        <taxon>Trebouxiales</taxon>
        <taxon>Trebouxiaceae</taxon>
        <taxon>Myrmecia</taxon>
    </lineage>
</organism>
<dbReference type="GO" id="GO:0006357">
    <property type="term" value="P:regulation of transcription by RNA polymerase II"/>
    <property type="evidence" value="ECO:0007669"/>
    <property type="project" value="InterPro"/>
</dbReference>
<keyword evidence="3" id="KW-1185">Reference proteome</keyword>
<feature type="domain" description="Cyclin N-terminal" evidence="1">
    <location>
        <begin position="44"/>
        <end position="159"/>
    </location>
</feature>
<dbReference type="InterPro" id="IPR043198">
    <property type="entry name" value="Cyclin/Ssn8"/>
</dbReference>
<dbReference type="Proteomes" id="UP001489004">
    <property type="component" value="Unassembled WGS sequence"/>
</dbReference>
<evidence type="ECO:0000313" key="2">
    <source>
        <dbReference type="EMBL" id="KAK9809244.1"/>
    </source>
</evidence>
<dbReference type="AlphaFoldDB" id="A0AAW1PI84"/>
<dbReference type="SUPFAM" id="SSF47954">
    <property type="entry name" value="Cyclin-like"/>
    <property type="match status" value="2"/>
</dbReference>
<comment type="caution">
    <text evidence="2">The sequence shown here is derived from an EMBL/GenBank/DDBJ whole genome shotgun (WGS) entry which is preliminary data.</text>
</comment>
<dbReference type="Gene3D" id="1.10.472.10">
    <property type="entry name" value="Cyclin-like"/>
    <property type="match status" value="2"/>
</dbReference>
<dbReference type="InterPro" id="IPR036915">
    <property type="entry name" value="Cyclin-like_sf"/>
</dbReference>
<evidence type="ECO:0000259" key="1">
    <source>
        <dbReference type="Pfam" id="PF00134"/>
    </source>
</evidence>
<protein>
    <recommendedName>
        <fullName evidence="1">Cyclin N-terminal domain-containing protein</fullName>
    </recommendedName>
</protein>
<evidence type="ECO:0000313" key="3">
    <source>
        <dbReference type="Proteomes" id="UP001489004"/>
    </source>
</evidence>
<accession>A0AAW1PI84</accession>
<dbReference type="InterPro" id="IPR006671">
    <property type="entry name" value="Cyclin_N"/>
</dbReference>